<name>A0ABR4BSK9_9HELO</name>
<gene>
    <name evidence="2" type="ORF">VTL71DRAFT_9278</name>
</gene>
<dbReference type="Proteomes" id="UP001595075">
    <property type="component" value="Unassembled WGS sequence"/>
</dbReference>
<proteinExistence type="predicted"/>
<organism evidence="2 3">
    <name type="scientific">Oculimacula yallundae</name>
    <dbReference type="NCBI Taxonomy" id="86028"/>
    <lineage>
        <taxon>Eukaryota</taxon>
        <taxon>Fungi</taxon>
        <taxon>Dikarya</taxon>
        <taxon>Ascomycota</taxon>
        <taxon>Pezizomycotina</taxon>
        <taxon>Leotiomycetes</taxon>
        <taxon>Helotiales</taxon>
        <taxon>Ploettnerulaceae</taxon>
        <taxon>Oculimacula</taxon>
    </lineage>
</organism>
<evidence type="ECO:0000313" key="3">
    <source>
        <dbReference type="Proteomes" id="UP001595075"/>
    </source>
</evidence>
<feature type="compositionally biased region" description="Polar residues" evidence="1">
    <location>
        <begin position="152"/>
        <end position="161"/>
    </location>
</feature>
<feature type="region of interest" description="Disordered" evidence="1">
    <location>
        <begin position="176"/>
        <end position="241"/>
    </location>
</feature>
<feature type="compositionally biased region" description="Polar residues" evidence="1">
    <location>
        <begin position="127"/>
        <end position="139"/>
    </location>
</feature>
<evidence type="ECO:0000313" key="2">
    <source>
        <dbReference type="EMBL" id="KAL2060637.1"/>
    </source>
</evidence>
<feature type="compositionally biased region" description="Low complexity" evidence="1">
    <location>
        <begin position="140"/>
        <end position="151"/>
    </location>
</feature>
<reference evidence="2 3" key="1">
    <citation type="journal article" date="2024" name="Commun. Biol.">
        <title>Comparative genomic analysis of thermophilic fungi reveals convergent evolutionary adaptations and gene losses.</title>
        <authorList>
            <person name="Steindorff A.S."/>
            <person name="Aguilar-Pontes M.V."/>
            <person name="Robinson A.J."/>
            <person name="Andreopoulos B."/>
            <person name="LaButti K."/>
            <person name="Kuo A."/>
            <person name="Mondo S."/>
            <person name="Riley R."/>
            <person name="Otillar R."/>
            <person name="Haridas S."/>
            <person name="Lipzen A."/>
            <person name="Grimwood J."/>
            <person name="Schmutz J."/>
            <person name="Clum A."/>
            <person name="Reid I.D."/>
            <person name="Moisan M.C."/>
            <person name="Butler G."/>
            <person name="Nguyen T.T.M."/>
            <person name="Dewar K."/>
            <person name="Conant G."/>
            <person name="Drula E."/>
            <person name="Henrissat B."/>
            <person name="Hansel C."/>
            <person name="Singer S."/>
            <person name="Hutchinson M.I."/>
            <person name="de Vries R.P."/>
            <person name="Natvig D.O."/>
            <person name="Powell A.J."/>
            <person name="Tsang A."/>
            <person name="Grigoriev I.V."/>
        </authorList>
    </citation>
    <scope>NUCLEOTIDE SEQUENCE [LARGE SCALE GENOMIC DNA]</scope>
    <source>
        <strain evidence="2 3">CBS 494.80</strain>
    </source>
</reference>
<feature type="region of interest" description="Disordered" evidence="1">
    <location>
        <begin position="76"/>
        <end position="96"/>
    </location>
</feature>
<protein>
    <submittedName>
        <fullName evidence="2">Uncharacterized protein</fullName>
    </submittedName>
</protein>
<keyword evidence="3" id="KW-1185">Reference proteome</keyword>
<sequence>MALAYSPIQYDITLFPNLTTVPDFPQFSQPCFPFPSPINSPSLIPYSTSPPSTLSPSHPILPNMYPRLKLEIPPFRPRIYGRNRQPRGLQRTRSYQDQLERRSVDILSDVSEASGLDSYLYPLHRSPGTSVSPSASQERSTTPANSPSNSPRIVTSENQPQEELRPVISHLSIGQPALDTPISFPAPFPERDTSPEQNTNTDAPREMEMSSRPNIPSITSAPSYVFAPNPRTPSPTDSGYDAHDDSPASYQGYPMCRCTARGIHGFDGFGGLTTMSDWSSVYDEDDPRYRVDYDEVEDAVDKGIDDENVSDPTIDGTGTEKRGYLRKMYRKMREKVESVKRFFRGNPEPPRRDGGWN</sequence>
<accession>A0ABR4BSK9</accession>
<comment type="caution">
    <text evidence="2">The sequence shown here is derived from an EMBL/GenBank/DDBJ whole genome shotgun (WGS) entry which is preliminary data.</text>
</comment>
<feature type="region of interest" description="Disordered" evidence="1">
    <location>
        <begin position="124"/>
        <end position="162"/>
    </location>
</feature>
<feature type="compositionally biased region" description="Polar residues" evidence="1">
    <location>
        <begin position="211"/>
        <end position="222"/>
    </location>
</feature>
<evidence type="ECO:0000256" key="1">
    <source>
        <dbReference type="SAM" id="MobiDB-lite"/>
    </source>
</evidence>
<dbReference type="EMBL" id="JAZHXI010000021">
    <property type="protein sequence ID" value="KAL2060637.1"/>
    <property type="molecule type" value="Genomic_DNA"/>
</dbReference>